<protein>
    <submittedName>
        <fullName evidence="1">Uncharacterized protein</fullName>
    </submittedName>
</protein>
<proteinExistence type="predicted"/>
<gene>
    <name evidence="1" type="ORF">ARMOST_08237</name>
</gene>
<sequence>MGYTNGKADTMSPDYKTVMSSLSTQGYWYITSQNVAVGFRP</sequence>
<dbReference type="EMBL" id="FUEG01000005">
    <property type="protein sequence ID" value="SJL04866.1"/>
    <property type="molecule type" value="Genomic_DNA"/>
</dbReference>
<reference evidence="2" key="1">
    <citation type="journal article" date="2017" name="Nat. Ecol. Evol.">
        <title>Genome expansion and lineage-specific genetic innovations in the forest pathogenic fungi Armillaria.</title>
        <authorList>
            <person name="Sipos G."/>
            <person name="Prasanna A.N."/>
            <person name="Walter M.C."/>
            <person name="O'Connor E."/>
            <person name="Balint B."/>
            <person name="Krizsan K."/>
            <person name="Kiss B."/>
            <person name="Hess J."/>
            <person name="Varga T."/>
            <person name="Slot J."/>
            <person name="Riley R."/>
            <person name="Boka B."/>
            <person name="Rigling D."/>
            <person name="Barry K."/>
            <person name="Lee J."/>
            <person name="Mihaltcheva S."/>
            <person name="LaButti K."/>
            <person name="Lipzen A."/>
            <person name="Waldron R."/>
            <person name="Moloney N.M."/>
            <person name="Sperisen C."/>
            <person name="Kredics L."/>
            <person name="Vagvoelgyi C."/>
            <person name="Patrignani A."/>
            <person name="Fitzpatrick D."/>
            <person name="Nagy I."/>
            <person name="Doyle S."/>
            <person name="Anderson J.B."/>
            <person name="Grigoriev I.V."/>
            <person name="Gueldener U."/>
            <person name="Muensterkoetter M."/>
            <person name="Nagy L.G."/>
        </authorList>
    </citation>
    <scope>NUCLEOTIDE SEQUENCE [LARGE SCALE GENOMIC DNA]</scope>
    <source>
        <strain evidence="2">C18/9</strain>
    </source>
</reference>
<evidence type="ECO:0000313" key="1">
    <source>
        <dbReference type="EMBL" id="SJL04866.1"/>
    </source>
</evidence>
<dbReference type="Proteomes" id="UP000219338">
    <property type="component" value="Unassembled WGS sequence"/>
</dbReference>
<name>A0A284R823_ARMOS</name>
<accession>A0A284R823</accession>
<keyword evidence="2" id="KW-1185">Reference proteome</keyword>
<evidence type="ECO:0000313" key="2">
    <source>
        <dbReference type="Proteomes" id="UP000219338"/>
    </source>
</evidence>
<dbReference type="AlphaFoldDB" id="A0A284R823"/>
<organism evidence="1 2">
    <name type="scientific">Armillaria ostoyae</name>
    <name type="common">Armillaria root rot fungus</name>
    <dbReference type="NCBI Taxonomy" id="47428"/>
    <lineage>
        <taxon>Eukaryota</taxon>
        <taxon>Fungi</taxon>
        <taxon>Dikarya</taxon>
        <taxon>Basidiomycota</taxon>
        <taxon>Agaricomycotina</taxon>
        <taxon>Agaricomycetes</taxon>
        <taxon>Agaricomycetidae</taxon>
        <taxon>Agaricales</taxon>
        <taxon>Marasmiineae</taxon>
        <taxon>Physalacriaceae</taxon>
        <taxon>Armillaria</taxon>
    </lineage>
</organism>